<keyword evidence="4" id="KW-0645">Protease</keyword>
<comment type="caution">
    <text evidence="15">The sequence shown here is derived from an EMBL/GenBank/DDBJ whole genome shotgun (WGS) entry which is preliminary data.</text>
</comment>
<feature type="transmembrane region" description="Helical" evidence="12">
    <location>
        <begin position="105"/>
        <end position="125"/>
    </location>
</feature>
<dbReference type="GO" id="GO:0016020">
    <property type="term" value="C:membrane"/>
    <property type="evidence" value="ECO:0007669"/>
    <property type="project" value="UniProtKB-SubCell"/>
</dbReference>
<keyword evidence="6" id="KW-0378">Hydrolase</keyword>
<keyword evidence="16" id="KW-1185">Reference proteome</keyword>
<evidence type="ECO:0000256" key="3">
    <source>
        <dbReference type="ARBA" id="ARBA00007931"/>
    </source>
</evidence>
<evidence type="ECO:0000256" key="9">
    <source>
        <dbReference type="ARBA" id="ARBA00023049"/>
    </source>
</evidence>
<dbReference type="Pfam" id="PF17820">
    <property type="entry name" value="PDZ_6"/>
    <property type="match status" value="1"/>
</dbReference>
<feature type="region of interest" description="Disordered" evidence="11">
    <location>
        <begin position="1"/>
        <end position="30"/>
    </location>
</feature>
<evidence type="ECO:0000256" key="11">
    <source>
        <dbReference type="SAM" id="MobiDB-lite"/>
    </source>
</evidence>
<evidence type="ECO:0000256" key="1">
    <source>
        <dbReference type="ARBA" id="ARBA00001947"/>
    </source>
</evidence>
<evidence type="ECO:0000259" key="14">
    <source>
        <dbReference type="Pfam" id="PF17820"/>
    </source>
</evidence>
<evidence type="ECO:0000259" key="13">
    <source>
        <dbReference type="Pfam" id="PF02163"/>
    </source>
</evidence>
<keyword evidence="8 12" id="KW-1133">Transmembrane helix</keyword>
<comment type="subcellular location">
    <subcellularLocation>
        <location evidence="2">Membrane</location>
        <topology evidence="2">Multi-pass membrane protein</topology>
    </subcellularLocation>
</comment>
<dbReference type="GO" id="GO:0004222">
    <property type="term" value="F:metalloendopeptidase activity"/>
    <property type="evidence" value="ECO:0007669"/>
    <property type="project" value="InterPro"/>
</dbReference>
<feature type="domain" description="Peptidase M50" evidence="13">
    <location>
        <begin position="115"/>
        <end position="516"/>
    </location>
</feature>
<sequence length="562" mass="59623">MPGTGQTDVEIALDDGGSVDRDARDERITGAESAYPTEVETALEGRQWDGSDRGGAHRRGSVRIHCASLALSTSGATAREDIHSLTAARQARGRRRLYRVRVESVLLYLLGVLIIVVGLVVSIGLHEVGHLVPAKLFGVRVTQYMIGFGRTIWSRRRGETEYGVKAIPLGGYISMIGMFPPKAPGERAVESSTGFFQQLSTSPQAQQPSTRARYFDTLVQDARQASADTIGAGDEERAFYRLSVWKRVVVMLGGPFMNLVIAVVLFAVLLMGFGTAQATTTVGAVSQCALPATSERTTCADGDPVAPGAAAGFEPGDTIVSIDGEPIDGWEESTAVIRESAGRTLSVVVDRDGEDVTLRLTPLLTERYVYDENNQPVEANGEPVVEEVGFAGISPTSALVQQPATAVLPTVGNALGSMVHLILNLPQRLVDVAEAAFGPGERDPNGPMSVVGVGRIAGEVAALDEVPIASKAATMIGMLASLNVALFVFNLVPLMPLDGGHIITALFEAVRRGFAKLRRKPDPGPVDSAKLMPLTFGVVIVLGAMSLLLIYADIVKPVNLFG</sequence>
<proteinExistence type="inferred from homology"/>
<dbReference type="Gene3D" id="2.30.42.10">
    <property type="match status" value="1"/>
</dbReference>
<gene>
    <name evidence="15" type="ORF">ELQ92_05630</name>
</gene>
<dbReference type="CDD" id="cd06163">
    <property type="entry name" value="S2P-M50_PDZ_RseP-like"/>
    <property type="match status" value="1"/>
</dbReference>
<evidence type="ECO:0000256" key="7">
    <source>
        <dbReference type="ARBA" id="ARBA00022833"/>
    </source>
</evidence>
<accession>A0A3S4A027</accession>
<evidence type="ECO:0000256" key="2">
    <source>
        <dbReference type="ARBA" id="ARBA00004141"/>
    </source>
</evidence>
<keyword evidence="9" id="KW-0482">Metalloprotease</keyword>
<evidence type="ECO:0000256" key="8">
    <source>
        <dbReference type="ARBA" id="ARBA00022989"/>
    </source>
</evidence>
<feature type="compositionally biased region" description="Basic and acidic residues" evidence="11">
    <location>
        <begin position="18"/>
        <end position="29"/>
    </location>
</feature>
<evidence type="ECO:0000313" key="15">
    <source>
        <dbReference type="EMBL" id="RWZ68792.1"/>
    </source>
</evidence>
<dbReference type="InterPro" id="IPR041489">
    <property type="entry name" value="PDZ_6"/>
</dbReference>
<dbReference type="PANTHER" id="PTHR42837:SF2">
    <property type="entry name" value="MEMBRANE METALLOPROTEASE ARASP2, CHLOROPLASTIC-RELATED"/>
    <property type="match status" value="1"/>
</dbReference>
<evidence type="ECO:0000256" key="6">
    <source>
        <dbReference type="ARBA" id="ARBA00022801"/>
    </source>
</evidence>
<dbReference type="SUPFAM" id="SSF50156">
    <property type="entry name" value="PDZ domain-like"/>
    <property type="match status" value="1"/>
</dbReference>
<dbReference type="InterPro" id="IPR008915">
    <property type="entry name" value="Peptidase_M50"/>
</dbReference>
<dbReference type="OrthoDB" id="9782003at2"/>
<keyword evidence="7" id="KW-0862">Zinc</keyword>
<evidence type="ECO:0000256" key="12">
    <source>
        <dbReference type="SAM" id="Phobius"/>
    </source>
</evidence>
<dbReference type="AlphaFoldDB" id="A0A3S4A027"/>
<organism evidence="15 16">
    <name type="scientific">Labedella populi</name>
    <dbReference type="NCBI Taxonomy" id="2498850"/>
    <lineage>
        <taxon>Bacteria</taxon>
        <taxon>Bacillati</taxon>
        <taxon>Actinomycetota</taxon>
        <taxon>Actinomycetes</taxon>
        <taxon>Micrococcales</taxon>
        <taxon>Microbacteriaceae</taxon>
        <taxon>Labedella</taxon>
    </lineage>
</organism>
<evidence type="ECO:0000256" key="10">
    <source>
        <dbReference type="ARBA" id="ARBA00023136"/>
    </source>
</evidence>
<evidence type="ECO:0000313" key="16">
    <source>
        <dbReference type="Proteomes" id="UP000288603"/>
    </source>
</evidence>
<comment type="similarity">
    <text evidence="3">Belongs to the peptidase M50B family.</text>
</comment>
<reference evidence="15 16" key="1">
    <citation type="submission" date="2018-12" db="EMBL/GenBank/DDBJ databases">
        <authorList>
            <person name="Li F."/>
        </authorList>
    </citation>
    <scope>NUCLEOTIDE SEQUENCE [LARGE SCALE GENOMIC DNA]</scope>
    <source>
        <strain evidence="15 16">8H24J-4-2</strain>
    </source>
</reference>
<feature type="transmembrane region" description="Helical" evidence="12">
    <location>
        <begin position="484"/>
        <end position="510"/>
    </location>
</feature>
<keyword evidence="10 12" id="KW-0472">Membrane</keyword>
<dbReference type="PANTHER" id="PTHR42837">
    <property type="entry name" value="REGULATOR OF SIGMA-E PROTEASE RSEP"/>
    <property type="match status" value="1"/>
</dbReference>
<dbReference type="Pfam" id="PF02163">
    <property type="entry name" value="Peptidase_M50"/>
    <property type="match status" value="1"/>
</dbReference>
<protein>
    <submittedName>
        <fullName evidence="15">PDZ domain-containing protein</fullName>
    </submittedName>
</protein>
<feature type="transmembrane region" description="Helical" evidence="12">
    <location>
        <begin position="248"/>
        <end position="273"/>
    </location>
</feature>
<name>A0A3S4A027_9MICO</name>
<evidence type="ECO:0000256" key="4">
    <source>
        <dbReference type="ARBA" id="ARBA00022670"/>
    </source>
</evidence>
<dbReference type="EMBL" id="RZNC01000001">
    <property type="protein sequence ID" value="RWZ68792.1"/>
    <property type="molecule type" value="Genomic_DNA"/>
</dbReference>
<dbReference type="Proteomes" id="UP000288603">
    <property type="component" value="Unassembled WGS sequence"/>
</dbReference>
<feature type="transmembrane region" description="Helical" evidence="12">
    <location>
        <begin position="531"/>
        <end position="552"/>
    </location>
</feature>
<evidence type="ECO:0000256" key="5">
    <source>
        <dbReference type="ARBA" id="ARBA00022692"/>
    </source>
</evidence>
<keyword evidence="5 12" id="KW-0812">Transmembrane</keyword>
<dbReference type="InterPro" id="IPR036034">
    <property type="entry name" value="PDZ_sf"/>
</dbReference>
<dbReference type="InterPro" id="IPR004387">
    <property type="entry name" value="Pept_M50_Zn"/>
</dbReference>
<comment type="cofactor">
    <cofactor evidence="1">
        <name>Zn(2+)</name>
        <dbReference type="ChEBI" id="CHEBI:29105"/>
    </cofactor>
</comment>
<dbReference type="GO" id="GO:0006508">
    <property type="term" value="P:proteolysis"/>
    <property type="evidence" value="ECO:0007669"/>
    <property type="project" value="UniProtKB-KW"/>
</dbReference>
<feature type="domain" description="PDZ" evidence="14">
    <location>
        <begin position="303"/>
        <end position="351"/>
    </location>
</feature>